<comment type="caution">
    <text evidence="4">The sequence shown here is derived from an EMBL/GenBank/DDBJ whole genome shotgun (WGS) entry which is preliminary data.</text>
</comment>
<dbReference type="OrthoDB" id="3169603at2"/>
<dbReference type="AlphaFoldDB" id="A0A7U9PWL2"/>
<dbReference type="GO" id="GO:0016887">
    <property type="term" value="F:ATP hydrolysis activity"/>
    <property type="evidence" value="ECO:0007669"/>
    <property type="project" value="InterPro"/>
</dbReference>
<dbReference type="CDD" id="cd03221">
    <property type="entry name" value="ABCF_EF-3"/>
    <property type="match status" value="1"/>
</dbReference>
<dbReference type="InterPro" id="IPR027417">
    <property type="entry name" value="P-loop_NTPase"/>
</dbReference>
<evidence type="ECO:0000313" key="5">
    <source>
        <dbReference type="Proteomes" id="UP000287830"/>
    </source>
</evidence>
<dbReference type="EMBL" id="BHZC01000001">
    <property type="protein sequence ID" value="GCD34358.1"/>
    <property type="molecule type" value="Genomic_DNA"/>
</dbReference>
<name>A0A7U9PWL2_9ACTN</name>
<gene>
    <name evidence="4" type="ORF">OEIGOIKO_02088</name>
</gene>
<evidence type="ECO:0000256" key="1">
    <source>
        <dbReference type="ARBA" id="ARBA00022741"/>
    </source>
</evidence>
<dbReference type="InterPro" id="IPR003439">
    <property type="entry name" value="ABC_transporter-like_ATP-bd"/>
</dbReference>
<dbReference type="Proteomes" id="UP000287830">
    <property type="component" value="Unassembled WGS sequence"/>
</dbReference>
<dbReference type="PROSITE" id="PS50893">
    <property type="entry name" value="ABC_TRANSPORTER_2"/>
    <property type="match status" value="2"/>
</dbReference>
<evidence type="ECO:0000313" key="4">
    <source>
        <dbReference type="EMBL" id="GCD34358.1"/>
    </source>
</evidence>
<keyword evidence="2 4" id="KW-0067">ATP-binding</keyword>
<evidence type="ECO:0000259" key="3">
    <source>
        <dbReference type="PROSITE" id="PS50893"/>
    </source>
</evidence>
<dbReference type="PROSITE" id="PS00211">
    <property type="entry name" value="ABC_TRANSPORTER_1"/>
    <property type="match status" value="2"/>
</dbReference>
<dbReference type="InterPro" id="IPR003593">
    <property type="entry name" value="AAA+_ATPase"/>
</dbReference>
<dbReference type="GO" id="GO:0005524">
    <property type="term" value="F:ATP binding"/>
    <property type="evidence" value="ECO:0007669"/>
    <property type="project" value="UniProtKB-KW"/>
</dbReference>
<dbReference type="InterPro" id="IPR017871">
    <property type="entry name" value="ABC_transporter-like_CS"/>
</dbReference>
<dbReference type="FunFam" id="3.40.50.300:FF:000011">
    <property type="entry name" value="Putative ABC transporter ATP-binding component"/>
    <property type="match status" value="1"/>
</dbReference>
<organism evidence="4 5">
    <name type="scientific">Streptomyces chrestomyceticus JCM 4735</name>
    <dbReference type="NCBI Taxonomy" id="1306181"/>
    <lineage>
        <taxon>Bacteria</taxon>
        <taxon>Bacillati</taxon>
        <taxon>Actinomycetota</taxon>
        <taxon>Actinomycetes</taxon>
        <taxon>Kitasatosporales</taxon>
        <taxon>Streptomycetaceae</taxon>
        <taxon>Streptomyces</taxon>
    </lineage>
</organism>
<dbReference type="GeneID" id="95621076"/>
<feature type="domain" description="ABC transporter" evidence="3">
    <location>
        <begin position="333"/>
        <end position="549"/>
    </location>
</feature>
<protein>
    <submittedName>
        <fullName evidence="4">ABC transporter ATP-binding protein</fullName>
    </submittedName>
</protein>
<dbReference type="PANTHER" id="PTHR42855">
    <property type="entry name" value="ABC TRANSPORTER ATP-BINDING SUBUNIT"/>
    <property type="match status" value="1"/>
</dbReference>
<dbReference type="PANTHER" id="PTHR42855:SF2">
    <property type="entry name" value="DRUG RESISTANCE ABC TRANSPORTER,ATP-BINDING PROTEIN"/>
    <property type="match status" value="1"/>
</dbReference>
<dbReference type="SUPFAM" id="SSF52540">
    <property type="entry name" value="P-loop containing nucleoside triphosphate hydrolases"/>
    <property type="match status" value="2"/>
</dbReference>
<reference evidence="4 5" key="1">
    <citation type="submission" date="2018-11" db="EMBL/GenBank/DDBJ databases">
        <title>Whole genome sequence of Streptomyces chrestomyceticus NBRC 13444(T).</title>
        <authorList>
            <person name="Komaki H."/>
            <person name="Tamura T."/>
        </authorList>
    </citation>
    <scope>NUCLEOTIDE SEQUENCE [LARGE SCALE GENOMIC DNA]</scope>
    <source>
        <strain evidence="4 5">NBRC 13444</strain>
    </source>
</reference>
<proteinExistence type="predicted"/>
<keyword evidence="1" id="KW-0547">Nucleotide-binding</keyword>
<dbReference type="Gene3D" id="3.40.50.300">
    <property type="entry name" value="P-loop containing nucleotide triphosphate hydrolases"/>
    <property type="match status" value="2"/>
</dbReference>
<feature type="domain" description="ABC transporter" evidence="3">
    <location>
        <begin position="5"/>
        <end position="256"/>
    </location>
</feature>
<dbReference type="Pfam" id="PF00005">
    <property type="entry name" value="ABC_tran"/>
    <property type="match status" value="2"/>
</dbReference>
<dbReference type="RefSeq" id="WP_125044617.1">
    <property type="nucleotide sequence ID" value="NZ_BHZC01000001.1"/>
</dbReference>
<evidence type="ECO:0000256" key="2">
    <source>
        <dbReference type="ARBA" id="ARBA00022840"/>
    </source>
</evidence>
<sequence>MTTQISLHEVTKSYGDRLLLDGVSLSVRPGDRVGIVGENGAGKSTLLRILAGLERPDEGRAVLTADGGTGYLGQVPDLPTHCTVGQAVDAALAEFRAMESRLRALEARLGAGRPEDMEEYGRLLSIFELRGGYEADARVDKALHGLGVGHVERDRPFGSLSGGEQARLGIACLIAASPEVMLLDEPTNHLDGEALDWLEGALTAHRGTVLAVSHDRLFLQRVADTIVEVDADRRTVVRYGGGYGTFTAAKAAARRRWEQEYEQWCAETVRLTEFAAGAAHDVAQGRAIRDNNKMAYDRAGGRVQASVAGRVRNAQERLRRLHAAPVPKPPEPLRFRAGPATGDAEGALVELDSVRVGDRLTVDALTVAAGERLLVHGANGAGKSTLLRLLAGVQQPDAGTVARRGRIGYLAQEIPMSRPRERLLTAFTRGLSGDPEGLAELLLSFGLFRQGDLRVPVGALSAGQRRRLALARLLARPADLLLLDEPTNHLALGLVEELDAALAAWPGALVVVSHDRLLGRRFDGRRCEIRAGRAVCDDRGPVTEREGGVDGR</sequence>
<dbReference type="SMART" id="SM00382">
    <property type="entry name" value="AAA"/>
    <property type="match status" value="2"/>
</dbReference>
<accession>A0A7U9PWL2</accession>
<dbReference type="NCBIfam" id="NF000355">
    <property type="entry name" value="ribo_prot_ABC_F"/>
    <property type="match status" value="1"/>
</dbReference>
<dbReference type="InterPro" id="IPR051309">
    <property type="entry name" value="ABCF_ATPase"/>
</dbReference>